<dbReference type="AlphaFoldDB" id="A0A2R8BS32"/>
<keyword evidence="3" id="KW-1185">Reference proteome</keyword>
<reference evidence="2 3" key="1">
    <citation type="submission" date="2018-03" db="EMBL/GenBank/DDBJ databases">
        <authorList>
            <person name="Keele B.F."/>
        </authorList>
    </citation>
    <scope>NUCLEOTIDE SEQUENCE [LARGE SCALE GENOMIC DNA]</scope>
    <source>
        <strain evidence="2 3">CECT 8504</strain>
    </source>
</reference>
<dbReference type="RefSeq" id="WP_281259931.1">
    <property type="nucleotide sequence ID" value="NZ_ONZF01000001.1"/>
</dbReference>
<sequence>MKNIFLPQSVRNFLKTPAGHLMIELSLWVPMVAFVAGIATVA</sequence>
<evidence type="ECO:0000256" key="1">
    <source>
        <dbReference type="SAM" id="Phobius"/>
    </source>
</evidence>
<keyword evidence="1" id="KW-1133">Transmembrane helix</keyword>
<keyword evidence="1" id="KW-0812">Transmembrane</keyword>
<name>A0A2R8BS32_9RHOB</name>
<proteinExistence type="predicted"/>
<accession>A0A2R8BS32</accession>
<dbReference type="EMBL" id="ONZF01000001">
    <property type="protein sequence ID" value="SPJ22905.1"/>
    <property type="molecule type" value="Genomic_DNA"/>
</dbReference>
<organism evidence="2 3">
    <name type="scientific">Palleronia abyssalis</name>
    <dbReference type="NCBI Taxonomy" id="1501240"/>
    <lineage>
        <taxon>Bacteria</taxon>
        <taxon>Pseudomonadati</taxon>
        <taxon>Pseudomonadota</taxon>
        <taxon>Alphaproteobacteria</taxon>
        <taxon>Rhodobacterales</taxon>
        <taxon>Roseobacteraceae</taxon>
        <taxon>Palleronia</taxon>
    </lineage>
</organism>
<gene>
    <name evidence="2" type="ORF">PAA8504_00704</name>
</gene>
<protein>
    <submittedName>
        <fullName evidence="2">Uncharacterized protein</fullName>
    </submittedName>
</protein>
<dbReference type="Proteomes" id="UP000244912">
    <property type="component" value="Unassembled WGS sequence"/>
</dbReference>
<evidence type="ECO:0000313" key="2">
    <source>
        <dbReference type="EMBL" id="SPJ22905.1"/>
    </source>
</evidence>
<evidence type="ECO:0000313" key="3">
    <source>
        <dbReference type="Proteomes" id="UP000244912"/>
    </source>
</evidence>
<feature type="transmembrane region" description="Helical" evidence="1">
    <location>
        <begin position="21"/>
        <end position="41"/>
    </location>
</feature>
<keyword evidence="1" id="KW-0472">Membrane</keyword>